<gene>
    <name evidence="1" type="ORF">SAMN05660226_02244</name>
</gene>
<dbReference type="RefSeq" id="WP_079716919.1">
    <property type="nucleotide sequence ID" value="NZ_FUYS01000004.1"/>
</dbReference>
<evidence type="ECO:0000313" key="1">
    <source>
        <dbReference type="EMBL" id="SKB58999.1"/>
    </source>
</evidence>
<sequence>MDRIKQLLSPDSELIFIVMQPEPAVMTAFESNLGLVAFGETLADLKQAIRERVLQFFDGEYKGRICIRQFHDIVLD</sequence>
<dbReference type="STRING" id="623280.SAMN05660226_02244"/>
<accession>A0A1T5CHR8</accession>
<dbReference type="AlphaFoldDB" id="A0A1T5CHR8"/>
<dbReference type="Proteomes" id="UP000190541">
    <property type="component" value="Unassembled WGS sequence"/>
</dbReference>
<name>A0A1T5CHR8_9SPHI</name>
<keyword evidence="2" id="KW-1185">Reference proteome</keyword>
<evidence type="ECO:0000313" key="2">
    <source>
        <dbReference type="Proteomes" id="UP000190541"/>
    </source>
</evidence>
<organism evidence="1 2">
    <name type="scientific">Parapedobacter luteus</name>
    <dbReference type="NCBI Taxonomy" id="623280"/>
    <lineage>
        <taxon>Bacteria</taxon>
        <taxon>Pseudomonadati</taxon>
        <taxon>Bacteroidota</taxon>
        <taxon>Sphingobacteriia</taxon>
        <taxon>Sphingobacteriales</taxon>
        <taxon>Sphingobacteriaceae</taxon>
        <taxon>Parapedobacter</taxon>
    </lineage>
</organism>
<reference evidence="1 2" key="1">
    <citation type="submission" date="2017-02" db="EMBL/GenBank/DDBJ databases">
        <authorList>
            <person name="Peterson S.W."/>
        </authorList>
    </citation>
    <scope>NUCLEOTIDE SEQUENCE [LARGE SCALE GENOMIC DNA]</scope>
    <source>
        <strain evidence="1 2">DSM 22899</strain>
    </source>
</reference>
<dbReference type="EMBL" id="FUYS01000004">
    <property type="protein sequence ID" value="SKB58999.1"/>
    <property type="molecule type" value="Genomic_DNA"/>
</dbReference>
<proteinExistence type="predicted"/>
<protein>
    <submittedName>
        <fullName evidence="1">Uncharacterized protein</fullName>
    </submittedName>
</protein>